<dbReference type="AlphaFoldDB" id="A0A371CML9"/>
<evidence type="ECO:0000313" key="5">
    <source>
        <dbReference type="Proteomes" id="UP000256964"/>
    </source>
</evidence>
<feature type="transmembrane region" description="Helical" evidence="2">
    <location>
        <begin position="217"/>
        <end position="242"/>
    </location>
</feature>
<evidence type="ECO:0000259" key="3">
    <source>
        <dbReference type="Pfam" id="PF20153"/>
    </source>
</evidence>
<gene>
    <name evidence="4" type="ORF">OH76DRAFT_1489437</name>
</gene>
<keyword evidence="2" id="KW-0472">Membrane</keyword>
<sequence>MNIPRRQPPASAALSSWISTTGQREEAWKFCANAIERNYEERLKRWNAELDMVLVFAGLFSTALTAFIVQSYPLLQPDNTDTVVLALAYMSSQLESYSISQPFVNSTQKAPFVPESDAPFTAPHSAVWINALWFSSLVCTLSASSVAVLVKQWLHQYSQSLSGTSPEVARLRQYRYDSLLKWHVPEIIAALPMLLQLALALFLSGLLILLWTLNPSVALPASLFVGLLIFFTAATTVFPIFYPDCCYQSPQALSCSLFAQAVARASSKVLRVVERTAHQAALDATSWTSRKYVTLARIRDATRVLLAHLQRVGSFREWQTREKPNADARNVELEQSLALTAYYITRDNSMLNTTVVQCLSEMHSLSARMSMRYVDLLRDVTSKLPTHEWRVWRPVMPFILSVLSLVTCEPRKGAVRKVLQAMPRHPACASKSRLGMLYLLAMSQLVSRRIAAREAFHRILVYLQKTRIDAEGPTSLVPGSAVLEDVEATFPLKPVEIEELVDLDRTESVSYYLTGIEYTVKYLLRHRVRLERDGSPASERVKNLLRGFKLFLHFSTRSTHRSRQGVLLWALRCSELPLLLRTMRKEPQTAGLVEDDLVKVFQEAVSVIEKGYITFGDGNPGEGASRGARRALITLQEDLRAVAPVLLPQPSVCNGNVYSAASCISASPSTAPGAVDSGETTPPEGEAEVLEPWADMLNDEELTITIPELRSVDGASNFPDSPLADPYMRRIHLGAGRKRLRLGRAVTYELPSELPMFERRPLPPVPETMMLIDDLKSMLPLSESDARESLDSGRPSTPHIITQSTSTPPQKDAEDASL</sequence>
<organism evidence="4 5">
    <name type="scientific">Lentinus brumalis</name>
    <dbReference type="NCBI Taxonomy" id="2498619"/>
    <lineage>
        <taxon>Eukaryota</taxon>
        <taxon>Fungi</taxon>
        <taxon>Dikarya</taxon>
        <taxon>Basidiomycota</taxon>
        <taxon>Agaricomycotina</taxon>
        <taxon>Agaricomycetes</taxon>
        <taxon>Polyporales</taxon>
        <taxon>Polyporaceae</taxon>
        <taxon>Lentinus</taxon>
    </lineage>
</organism>
<name>A0A371CML9_9APHY</name>
<evidence type="ECO:0000256" key="1">
    <source>
        <dbReference type="SAM" id="MobiDB-lite"/>
    </source>
</evidence>
<dbReference type="EMBL" id="KZ857510">
    <property type="protein sequence ID" value="RDX41512.1"/>
    <property type="molecule type" value="Genomic_DNA"/>
</dbReference>
<dbReference type="OrthoDB" id="3235960at2759"/>
<dbReference type="Proteomes" id="UP000256964">
    <property type="component" value="Unassembled WGS sequence"/>
</dbReference>
<evidence type="ECO:0000256" key="2">
    <source>
        <dbReference type="SAM" id="Phobius"/>
    </source>
</evidence>
<feature type="transmembrane region" description="Helical" evidence="2">
    <location>
        <begin position="52"/>
        <end position="72"/>
    </location>
</feature>
<protein>
    <recommendedName>
        <fullName evidence="3">DUF6535 domain-containing protein</fullName>
    </recommendedName>
</protein>
<keyword evidence="2" id="KW-0812">Transmembrane</keyword>
<feature type="transmembrane region" description="Helical" evidence="2">
    <location>
        <begin position="187"/>
        <end position="211"/>
    </location>
</feature>
<dbReference type="InterPro" id="IPR045338">
    <property type="entry name" value="DUF6535"/>
</dbReference>
<reference evidence="4 5" key="1">
    <citation type="journal article" date="2018" name="Biotechnol. Biofuels">
        <title>Integrative visual omics of the white-rot fungus Polyporus brumalis exposes the biotechnological potential of its oxidative enzymes for delignifying raw plant biomass.</title>
        <authorList>
            <person name="Miyauchi S."/>
            <person name="Rancon A."/>
            <person name="Drula E."/>
            <person name="Hage H."/>
            <person name="Chaduli D."/>
            <person name="Favel A."/>
            <person name="Grisel S."/>
            <person name="Henrissat B."/>
            <person name="Herpoel-Gimbert I."/>
            <person name="Ruiz-Duenas F.J."/>
            <person name="Chevret D."/>
            <person name="Hainaut M."/>
            <person name="Lin J."/>
            <person name="Wang M."/>
            <person name="Pangilinan J."/>
            <person name="Lipzen A."/>
            <person name="Lesage-Meessen L."/>
            <person name="Navarro D."/>
            <person name="Riley R."/>
            <person name="Grigoriev I.V."/>
            <person name="Zhou S."/>
            <person name="Raouche S."/>
            <person name="Rosso M.N."/>
        </authorList>
    </citation>
    <scope>NUCLEOTIDE SEQUENCE [LARGE SCALE GENOMIC DNA]</scope>
    <source>
        <strain evidence="4 5">BRFM 1820</strain>
    </source>
</reference>
<evidence type="ECO:0000313" key="4">
    <source>
        <dbReference type="EMBL" id="RDX41512.1"/>
    </source>
</evidence>
<proteinExistence type="predicted"/>
<dbReference type="STRING" id="139420.A0A371CML9"/>
<feature type="region of interest" description="Disordered" evidence="1">
    <location>
        <begin position="780"/>
        <end position="818"/>
    </location>
</feature>
<accession>A0A371CML9</accession>
<feature type="domain" description="DUF6535" evidence="3">
    <location>
        <begin position="28"/>
        <end position="212"/>
    </location>
</feature>
<keyword evidence="5" id="KW-1185">Reference proteome</keyword>
<dbReference type="Pfam" id="PF20153">
    <property type="entry name" value="DUF6535"/>
    <property type="match status" value="1"/>
</dbReference>
<feature type="compositionally biased region" description="Polar residues" evidence="1">
    <location>
        <begin position="799"/>
        <end position="809"/>
    </location>
</feature>
<keyword evidence="2" id="KW-1133">Transmembrane helix</keyword>